<protein>
    <recommendedName>
        <fullName evidence="3">Integrase catalytic domain-containing protein</fullName>
    </recommendedName>
</protein>
<dbReference type="SUPFAM" id="SSF53098">
    <property type="entry name" value="Ribonuclease H-like"/>
    <property type="match status" value="1"/>
</dbReference>
<proteinExistence type="predicted"/>
<evidence type="ECO:0000313" key="1">
    <source>
        <dbReference type="EMBL" id="RMX40682.1"/>
    </source>
</evidence>
<sequence length="207" mass="24201">MRQAIWQNYLSAPKHISRTTFDIESPNAVHQTGLLFLPRDRLQRGKKVHKYTLTVVDVASRFKAAEPLTLEDSSEVSKTFQTIFKRGPLRWPKVLEVDSGREFIGDVTREMTKHSARIRRGNLEDEPQRGKEIYPMGEEASRSCFSLDERRDKIDWKAARLMNQRQVDRCKEFNDLNDSTPQRMRDISRPLMNWKVVRGEPQIQSSL</sequence>
<dbReference type="EMBL" id="RCHS01003590">
    <property type="protein sequence ID" value="RMX40682.1"/>
    <property type="molecule type" value="Genomic_DNA"/>
</dbReference>
<evidence type="ECO:0000313" key="2">
    <source>
        <dbReference type="Proteomes" id="UP000275408"/>
    </source>
</evidence>
<evidence type="ECO:0008006" key="3">
    <source>
        <dbReference type="Google" id="ProtNLM"/>
    </source>
</evidence>
<keyword evidence="2" id="KW-1185">Reference proteome</keyword>
<dbReference type="Gene3D" id="3.30.420.10">
    <property type="entry name" value="Ribonuclease H-like superfamily/Ribonuclease H"/>
    <property type="match status" value="1"/>
</dbReference>
<name>A0A3M6TGZ4_POCDA</name>
<dbReference type="GO" id="GO:0003676">
    <property type="term" value="F:nucleic acid binding"/>
    <property type="evidence" value="ECO:0007669"/>
    <property type="project" value="InterPro"/>
</dbReference>
<dbReference type="InterPro" id="IPR036397">
    <property type="entry name" value="RNaseH_sf"/>
</dbReference>
<gene>
    <name evidence="1" type="ORF">pdam_00020717</name>
</gene>
<comment type="caution">
    <text evidence="1">The sequence shown here is derived from an EMBL/GenBank/DDBJ whole genome shotgun (WGS) entry which is preliminary data.</text>
</comment>
<organism evidence="1 2">
    <name type="scientific">Pocillopora damicornis</name>
    <name type="common">Cauliflower coral</name>
    <name type="synonym">Millepora damicornis</name>
    <dbReference type="NCBI Taxonomy" id="46731"/>
    <lineage>
        <taxon>Eukaryota</taxon>
        <taxon>Metazoa</taxon>
        <taxon>Cnidaria</taxon>
        <taxon>Anthozoa</taxon>
        <taxon>Hexacorallia</taxon>
        <taxon>Scleractinia</taxon>
        <taxon>Astrocoeniina</taxon>
        <taxon>Pocilloporidae</taxon>
        <taxon>Pocillopora</taxon>
    </lineage>
</organism>
<dbReference type="AlphaFoldDB" id="A0A3M6TGZ4"/>
<reference evidence="1 2" key="1">
    <citation type="journal article" date="2018" name="Sci. Rep.">
        <title>Comparative analysis of the Pocillopora damicornis genome highlights role of immune system in coral evolution.</title>
        <authorList>
            <person name="Cunning R."/>
            <person name="Bay R.A."/>
            <person name="Gillette P."/>
            <person name="Baker A.C."/>
            <person name="Traylor-Knowles N."/>
        </authorList>
    </citation>
    <scope>NUCLEOTIDE SEQUENCE [LARGE SCALE GENOMIC DNA]</scope>
    <source>
        <strain evidence="1">RSMAS</strain>
        <tissue evidence="1">Whole animal</tissue>
    </source>
</reference>
<accession>A0A3M6TGZ4</accession>
<dbReference type="Proteomes" id="UP000275408">
    <property type="component" value="Unassembled WGS sequence"/>
</dbReference>
<dbReference type="InterPro" id="IPR012337">
    <property type="entry name" value="RNaseH-like_sf"/>
</dbReference>